<dbReference type="OrthoDB" id="2971849at2"/>
<protein>
    <submittedName>
        <fullName evidence="2">Uncharacterized protein</fullName>
    </submittedName>
</protein>
<accession>A0A4Q0I578</accession>
<dbReference type="AlphaFoldDB" id="A0A4Q0I578"/>
<keyword evidence="1" id="KW-1133">Transmembrane helix</keyword>
<gene>
    <name evidence="2" type="ORF">EFD62_07490</name>
</gene>
<organism evidence="2 3">
    <name type="scientific">Acetivibrio mesophilus</name>
    <dbReference type="NCBI Taxonomy" id="2487273"/>
    <lineage>
        <taxon>Bacteria</taxon>
        <taxon>Bacillati</taxon>
        <taxon>Bacillota</taxon>
        <taxon>Clostridia</taxon>
        <taxon>Eubacteriales</taxon>
        <taxon>Oscillospiraceae</taxon>
        <taxon>Acetivibrio</taxon>
    </lineage>
</organism>
<comment type="caution">
    <text evidence="2">The sequence shown here is derived from an EMBL/GenBank/DDBJ whole genome shotgun (WGS) entry which is preliminary data.</text>
</comment>
<feature type="transmembrane region" description="Helical" evidence="1">
    <location>
        <begin position="57"/>
        <end position="84"/>
    </location>
</feature>
<evidence type="ECO:0000256" key="1">
    <source>
        <dbReference type="SAM" id="Phobius"/>
    </source>
</evidence>
<proteinExistence type="predicted"/>
<dbReference type="EMBL" id="RLII01000006">
    <property type="protein sequence ID" value="RXE59484.1"/>
    <property type="molecule type" value="Genomic_DNA"/>
</dbReference>
<dbReference type="Proteomes" id="UP000289166">
    <property type="component" value="Unassembled WGS sequence"/>
</dbReference>
<feature type="transmembrane region" description="Helical" evidence="1">
    <location>
        <begin position="96"/>
        <end position="122"/>
    </location>
</feature>
<evidence type="ECO:0000313" key="3">
    <source>
        <dbReference type="Proteomes" id="UP000289166"/>
    </source>
</evidence>
<sequence>MTDDFNKENEIITAERNDRNEKEQIEENEQFFIGNDQISDNEKGAIALKRINQLYVVLGWISAVMTIFISPLIAIAGITFGVILNRQMRGSGNAVIIANISLALINIVFNVIIIMLAGNALYGY</sequence>
<keyword evidence="3" id="KW-1185">Reference proteome</keyword>
<reference evidence="3" key="1">
    <citation type="submission" date="2018-11" db="EMBL/GenBank/DDBJ databases">
        <title>Genome sequencing of a novel mesophilic and cellulolytic organism within the genus Hungateiclostridium.</title>
        <authorList>
            <person name="Rettenmaier R."/>
            <person name="Liebl W."/>
            <person name="Zverlov V."/>
        </authorList>
    </citation>
    <scope>NUCLEOTIDE SEQUENCE [LARGE SCALE GENOMIC DNA]</scope>
    <source>
        <strain evidence="3">N2K1</strain>
    </source>
</reference>
<dbReference type="RefSeq" id="WP_069195760.1">
    <property type="nucleotide sequence ID" value="NZ_RLII01000006.1"/>
</dbReference>
<evidence type="ECO:0000313" key="2">
    <source>
        <dbReference type="EMBL" id="RXE59484.1"/>
    </source>
</evidence>
<keyword evidence="1" id="KW-0812">Transmembrane</keyword>
<keyword evidence="1" id="KW-0472">Membrane</keyword>
<name>A0A4Q0I578_9FIRM</name>